<accession>A0A2N9GHJ0</accession>
<gene>
    <name evidence="2" type="ORF">FSB_LOCUS26877</name>
</gene>
<sequence length="204" mass="22712">MSKRSSAAKMTGASVGSVLFGHHQRRPWQRSSPERDMSLLDAAQEGSKIKQHPTNEEIFFDALDQTPRRIYNHLTLMGYSLSFSMALFIGFTVWWAYLPELANLVPSQTLNPKWIEVVKQLVEGVCQNTQMGDACQCVSKIHTESASIVNDAWAQAVGVEKPDFEFLVQIPAKGQGQGSQTKSPYSVHAVEVSDAGYFSRMENN</sequence>
<evidence type="ECO:0000256" key="1">
    <source>
        <dbReference type="SAM" id="Phobius"/>
    </source>
</evidence>
<keyword evidence="1" id="KW-0812">Transmembrane</keyword>
<keyword evidence="1" id="KW-1133">Transmembrane helix</keyword>
<feature type="transmembrane region" description="Helical" evidence="1">
    <location>
        <begin position="76"/>
        <end position="97"/>
    </location>
</feature>
<reference evidence="2" key="1">
    <citation type="submission" date="2018-02" db="EMBL/GenBank/DDBJ databases">
        <authorList>
            <person name="Cohen D.B."/>
            <person name="Kent A.D."/>
        </authorList>
    </citation>
    <scope>NUCLEOTIDE SEQUENCE</scope>
</reference>
<protein>
    <submittedName>
        <fullName evidence="2">Uncharacterized protein</fullName>
    </submittedName>
</protein>
<dbReference type="AlphaFoldDB" id="A0A2N9GHJ0"/>
<evidence type="ECO:0000313" key="2">
    <source>
        <dbReference type="EMBL" id="SPC98995.1"/>
    </source>
</evidence>
<keyword evidence="1" id="KW-0472">Membrane</keyword>
<proteinExistence type="predicted"/>
<dbReference type="EMBL" id="OIVN01001924">
    <property type="protein sequence ID" value="SPC98995.1"/>
    <property type="molecule type" value="Genomic_DNA"/>
</dbReference>
<name>A0A2N9GHJ0_FAGSY</name>
<organism evidence="2">
    <name type="scientific">Fagus sylvatica</name>
    <name type="common">Beechnut</name>
    <dbReference type="NCBI Taxonomy" id="28930"/>
    <lineage>
        <taxon>Eukaryota</taxon>
        <taxon>Viridiplantae</taxon>
        <taxon>Streptophyta</taxon>
        <taxon>Embryophyta</taxon>
        <taxon>Tracheophyta</taxon>
        <taxon>Spermatophyta</taxon>
        <taxon>Magnoliopsida</taxon>
        <taxon>eudicotyledons</taxon>
        <taxon>Gunneridae</taxon>
        <taxon>Pentapetalae</taxon>
        <taxon>rosids</taxon>
        <taxon>fabids</taxon>
        <taxon>Fagales</taxon>
        <taxon>Fagaceae</taxon>
        <taxon>Fagus</taxon>
    </lineage>
</organism>